<dbReference type="Proteomes" id="UP001204144">
    <property type="component" value="Unassembled WGS sequence"/>
</dbReference>
<keyword evidence="3 5" id="KW-1133">Transmembrane helix</keyword>
<dbReference type="PANTHER" id="PTHR43847">
    <property type="entry name" value="BLL3993 PROTEIN"/>
    <property type="match status" value="1"/>
</dbReference>
<dbReference type="InterPro" id="IPR007318">
    <property type="entry name" value="Phopholipid_MeTrfase"/>
</dbReference>
<keyword evidence="2 5" id="KW-0812">Transmembrane</keyword>
<evidence type="ECO:0000313" key="6">
    <source>
        <dbReference type="EMBL" id="MCP9762667.1"/>
    </source>
</evidence>
<keyword evidence="4 5" id="KW-0472">Membrane</keyword>
<feature type="transmembrane region" description="Helical" evidence="5">
    <location>
        <begin position="9"/>
        <end position="28"/>
    </location>
</feature>
<dbReference type="PANTHER" id="PTHR43847:SF1">
    <property type="entry name" value="BLL3993 PROTEIN"/>
    <property type="match status" value="1"/>
</dbReference>
<dbReference type="RefSeq" id="WP_255036440.1">
    <property type="nucleotide sequence ID" value="NZ_RJUF01000013.1"/>
</dbReference>
<evidence type="ECO:0000256" key="3">
    <source>
        <dbReference type="ARBA" id="ARBA00022989"/>
    </source>
</evidence>
<protein>
    <submittedName>
        <fullName evidence="6">Isoprenylcysteine carboxylmethyltransferase family protein</fullName>
    </submittedName>
</protein>
<dbReference type="AlphaFoldDB" id="A0AAE3KRX5"/>
<evidence type="ECO:0000256" key="4">
    <source>
        <dbReference type="ARBA" id="ARBA00023136"/>
    </source>
</evidence>
<proteinExistence type="predicted"/>
<name>A0AAE3KRX5_9BACT</name>
<sequence>MTNRLAKDYWLVGIQFFLFFLFLFPTNYHLEIPAFLQIPSLILAIVGLIIVLVALFNLDKALTAFPTPKNNSELITSGVYKCVRHPMYTGILLTVFSFAFYSESFSRLTISVLLMILFYFKTNYEEQKLLQKYPVYNAYKARTGRFVPRF</sequence>
<evidence type="ECO:0000313" key="7">
    <source>
        <dbReference type="Proteomes" id="UP001204144"/>
    </source>
</evidence>
<gene>
    <name evidence="6" type="ORF">EGI31_06840</name>
</gene>
<dbReference type="EMBL" id="RJUF01000013">
    <property type="protein sequence ID" value="MCP9762667.1"/>
    <property type="molecule type" value="Genomic_DNA"/>
</dbReference>
<dbReference type="GO" id="GO:0012505">
    <property type="term" value="C:endomembrane system"/>
    <property type="evidence" value="ECO:0007669"/>
    <property type="project" value="UniProtKB-SubCell"/>
</dbReference>
<evidence type="ECO:0000256" key="1">
    <source>
        <dbReference type="ARBA" id="ARBA00004127"/>
    </source>
</evidence>
<comment type="caution">
    <text evidence="6">The sequence shown here is derived from an EMBL/GenBank/DDBJ whole genome shotgun (WGS) entry which is preliminary data.</text>
</comment>
<organism evidence="6 7">
    <name type="scientific">Lacihabitans soyangensis</name>
    <dbReference type="NCBI Taxonomy" id="869394"/>
    <lineage>
        <taxon>Bacteria</taxon>
        <taxon>Pseudomonadati</taxon>
        <taxon>Bacteroidota</taxon>
        <taxon>Cytophagia</taxon>
        <taxon>Cytophagales</taxon>
        <taxon>Leadbetterellaceae</taxon>
        <taxon>Lacihabitans</taxon>
    </lineage>
</organism>
<evidence type="ECO:0000256" key="5">
    <source>
        <dbReference type="SAM" id="Phobius"/>
    </source>
</evidence>
<evidence type="ECO:0000256" key="2">
    <source>
        <dbReference type="ARBA" id="ARBA00022692"/>
    </source>
</evidence>
<feature type="transmembrane region" description="Helical" evidence="5">
    <location>
        <begin position="34"/>
        <end position="58"/>
    </location>
</feature>
<feature type="transmembrane region" description="Helical" evidence="5">
    <location>
        <begin position="79"/>
        <end position="99"/>
    </location>
</feature>
<dbReference type="InterPro" id="IPR052527">
    <property type="entry name" value="Metal_cation-efflux_comp"/>
</dbReference>
<keyword evidence="7" id="KW-1185">Reference proteome</keyword>
<comment type="subcellular location">
    <subcellularLocation>
        <location evidence="1">Endomembrane system</location>
        <topology evidence="1">Multi-pass membrane protein</topology>
    </subcellularLocation>
</comment>
<dbReference type="Pfam" id="PF04191">
    <property type="entry name" value="PEMT"/>
    <property type="match status" value="1"/>
</dbReference>
<dbReference type="Gene3D" id="1.20.120.1630">
    <property type="match status" value="1"/>
</dbReference>
<reference evidence="6 7" key="1">
    <citation type="submission" date="2018-11" db="EMBL/GenBank/DDBJ databases">
        <title>Novel bacteria species description.</title>
        <authorList>
            <person name="Han J.-H."/>
        </authorList>
    </citation>
    <scope>NUCLEOTIDE SEQUENCE [LARGE SCALE GENOMIC DNA]</scope>
    <source>
        <strain evidence="6 7">KCTC23259</strain>
    </source>
</reference>
<accession>A0AAE3KRX5</accession>